<dbReference type="PANTHER" id="PTHR46370">
    <property type="entry name" value="GPALPP MOTIFS-CONTAINING PROTEIN 1"/>
    <property type="match status" value="1"/>
</dbReference>
<dbReference type="InterPro" id="IPR046331">
    <property type="entry name" value="GPAM1-like"/>
</dbReference>
<feature type="compositionally biased region" description="Polar residues" evidence="1">
    <location>
        <begin position="33"/>
        <end position="43"/>
    </location>
</feature>
<organism evidence="3 4">
    <name type="scientific">Eutypa lata (strain UCR-EL1)</name>
    <name type="common">Grapevine dieback disease fungus</name>
    <name type="synonym">Eutypa armeniacae</name>
    <dbReference type="NCBI Taxonomy" id="1287681"/>
    <lineage>
        <taxon>Eukaryota</taxon>
        <taxon>Fungi</taxon>
        <taxon>Dikarya</taxon>
        <taxon>Ascomycota</taxon>
        <taxon>Pezizomycotina</taxon>
        <taxon>Sordariomycetes</taxon>
        <taxon>Xylariomycetidae</taxon>
        <taxon>Xylariales</taxon>
        <taxon>Diatrypaceae</taxon>
        <taxon>Eutypa</taxon>
    </lineage>
</organism>
<keyword evidence="4" id="KW-1185">Reference proteome</keyword>
<feature type="compositionally biased region" description="Acidic residues" evidence="1">
    <location>
        <begin position="50"/>
        <end position="62"/>
    </location>
</feature>
<protein>
    <recommendedName>
        <fullName evidence="2">DUF3752 domain-containing protein</fullName>
    </recommendedName>
</protein>
<feature type="compositionally biased region" description="Pro residues" evidence="1">
    <location>
        <begin position="69"/>
        <end position="88"/>
    </location>
</feature>
<feature type="compositionally biased region" description="Polar residues" evidence="1">
    <location>
        <begin position="186"/>
        <end position="197"/>
    </location>
</feature>
<dbReference type="OMA" id="NKAADFG"/>
<dbReference type="EMBL" id="KB707324">
    <property type="protein sequence ID" value="EMR62999.1"/>
    <property type="molecule type" value="Genomic_DNA"/>
</dbReference>
<feature type="compositionally biased region" description="Low complexity" evidence="1">
    <location>
        <begin position="277"/>
        <end position="288"/>
    </location>
</feature>
<sequence length="400" mass="42221">MPSIGPQLPPSLTKRKRDSDDAPNSPPAKVHATEQSRVANKNEISLGYDSDNDDDDDDDDFDPSAAPAPTAPQPKPKPSIGPTLPPPSVAAAANGDEIALDSDDDDDDVGPAPAPVTTQSSAPLPTKRVHGPAAPPAPLSEKPTDDPNPNPSSDSDSDSDDYGPALPTSTSHQQRHLQAARLGVFSPQNTSSTTSKAPQRDDWMLAPPSAGGGYSASDPTKIKNRKFNSGPRVGNKEAGNGEISSIWTETPEEKRKRLENAVLGRGDGGAGTGAGGTQKRTTTVTTTTMAMAGNQGPGAREGQQARIREYTESTRGRSLYEEHQQSRGDGKGSKGSSSSSSSSKLAKKEEEEEEEDDPSKRAFDKEKDMKLGGRIGTAQRRELLNRAADFGGRFAKGKYL</sequence>
<dbReference type="KEGG" id="ela:UCREL1_10070"/>
<feature type="region of interest" description="Disordered" evidence="1">
    <location>
        <begin position="1"/>
        <end position="380"/>
    </location>
</feature>
<proteinExistence type="predicted"/>
<name>M7SA29_EUTLA</name>
<evidence type="ECO:0000256" key="1">
    <source>
        <dbReference type="SAM" id="MobiDB-lite"/>
    </source>
</evidence>
<dbReference type="AlphaFoldDB" id="M7SA29"/>
<feature type="compositionally biased region" description="Gly residues" evidence="1">
    <location>
        <begin position="265"/>
        <end position="276"/>
    </location>
</feature>
<feature type="compositionally biased region" description="Low complexity" evidence="1">
    <location>
        <begin position="334"/>
        <end position="344"/>
    </location>
</feature>
<feature type="compositionally biased region" description="Basic and acidic residues" evidence="1">
    <location>
        <begin position="306"/>
        <end position="332"/>
    </location>
</feature>
<feature type="compositionally biased region" description="Basic and acidic residues" evidence="1">
    <location>
        <begin position="358"/>
        <end position="371"/>
    </location>
</feature>
<dbReference type="InterPro" id="IPR022226">
    <property type="entry name" value="DUF3752"/>
</dbReference>
<feature type="domain" description="DUF3752" evidence="2">
    <location>
        <begin position="207"/>
        <end position="394"/>
    </location>
</feature>
<evidence type="ECO:0000259" key="2">
    <source>
        <dbReference type="Pfam" id="PF12572"/>
    </source>
</evidence>
<dbReference type="PANTHER" id="PTHR46370:SF1">
    <property type="entry name" value="GPALPP MOTIFS-CONTAINING PROTEIN 1"/>
    <property type="match status" value="1"/>
</dbReference>
<accession>M7SA29</accession>
<dbReference type="Pfam" id="PF12572">
    <property type="entry name" value="DUF3752"/>
    <property type="match status" value="1"/>
</dbReference>
<feature type="compositionally biased region" description="Acidic residues" evidence="1">
    <location>
        <begin position="98"/>
        <end position="109"/>
    </location>
</feature>
<gene>
    <name evidence="3" type="ORF">UCREL1_10070</name>
</gene>
<evidence type="ECO:0000313" key="3">
    <source>
        <dbReference type="EMBL" id="EMR62999.1"/>
    </source>
</evidence>
<dbReference type="OrthoDB" id="73491at2759"/>
<evidence type="ECO:0000313" key="4">
    <source>
        <dbReference type="Proteomes" id="UP000012174"/>
    </source>
</evidence>
<dbReference type="HOGENOM" id="CLU_067132_0_0_1"/>
<reference evidence="4" key="1">
    <citation type="journal article" date="2013" name="Genome Announc.">
        <title>Draft genome sequence of the grapevine dieback fungus Eutypa lata UCR-EL1.</title>
        <authorList>
            <person name="Blanco-Ulate B."/>
            <person name="Rolshausen P.E."/>
            <person name="Cantu D."/>
        </authorList>
    </citation>
    <scope>NUCLEOTIDE SEQUENCE [LARGE SCALE GENOMIC DNA]</scope>
    <source>
        <strain evidence="4">UCR-EL1</strain>
    </source>
</reference>
<dbReference type="eggNOG" id="ENOG502RXM1">
    <property type="taxonomic scope" value="Eukaryota"/>
</dbReference>
<dbReference type="Proteomes" id="UP000012174">
    <property type="component" value="Unassembled WGS sequence"/>
</dbReference>